<feature type="binding site" evidence="3">
    <location>
        <position position="116"/>
    </location>
    <ligand>
        <name>GTP</name>
        <dbReference type="ChEBI" id="CHEBI:37565"/>
    </ligand>
</feature>
<dbReference type="PRINTS" id="PR00328">
    <property type="entry name" value="SAR1GTPBP"/>
</dbReference>
<comment type="caution">
    <text evidence="5">The sequence shown here is derived from an EMBL/GenBank/DDBJ whole genome shotgun (WGS) entry which is preliminary data.</text>
</comment>
<proteinExistence type="predicted"/>
<keyword evidence="6" id="KW-1185">Reference proteome</keyword>
<feature type="binding site" evidence="3">
    <location>
        <begin position="70"/>
        <end position="77"/>
    </location>
    <ligand>
        <name>GTP</name>
        <dbReference type="ChEBI" id="CHEBI:37565"/>
    </ligand>
</feature>
<evidence type="ECO:0000313" key="5">
    <source>
        <dbReference type="EMBL" id="KAG7156814.1"/>
    </source>
</evidence>
<name>A0A8J5MMG9_HOMAM</name>
<feature type="non-terminal residue" evidence="5">
    <location>
        <position position="377"/>
    </location>
</feature>
<evidence type="ECO:0000256" key="3">
    <source>
        <dbReference type="PIRSR" id="PIRSR606689-1"/>
    </source>
</evidence>
<evidence type="ECO:0000256" key="4">
    <source>
        <dbReference type="PIRSR" id="PIRSR606689-2"/>
    </source>
</evidence>
<feature type="binding site" evidence="3">
    <location>
        <begin position="172"/>
        <end position="175"/>
    </location>
    <ligand>
        <name>GTP</name>
        <dbReference type="ChEBI" id="CHEBI:37565"/>
    </ligand>
</feature>
<evidence type="ECO:0000313" key="6">
    <source>
        <dbReference type="Proteomes" id="UP000747542"/>
    </source>
</evidence>
<dbReference type="AlphaFoldDB" id="A0A8J5MMG9"/>
<dbReference type="Gene3D" id="3.40.50.300">
    <property type="entry name" value="P-loop containing nucleotide triphosphate hydrolases"/>
    <property type="match status" value="1"/>
</dbReference>
<dbReference type="InterPro" id="IPR006689">
    <property type="entry name" value="Small_GTPase_ARF/SAR"/>
</dbReference>
<gene>
    <name evidence="5" type="primary">Arl4c-L2</name>
    <name evidence="5" type="ORF">Hamer_G021703</name>
</gene>
<dbReference type="GO" id="GO:0051649">
    <property type="term" value="P:establishment of localization in cell"/>
    <property type="evidence" value="ECO:0007669"/>
    <property type="project" value="UniProtKB-ARBA"/>
</dbReference>
<dbReference type="GO" id="GO:0016192">
    <property type="term" value="P:vesicle-mediated transport"/>
    <property type="evidence" value="ECO:0007669"/>
    <property type="project" value="UniProtKB-ARBA"/>
</dbReference>
<dbReference type="SMART" id="SM00177">
    <property type="entry name" value="ARF"/>
    <property type="match status" value="1"/>
</dbReference>
<dbReference type="Proteomes" id="UP000747542">
    <property type="component" value="Unassembled WGS sequence"/>
</dbReference>
<dbReference type="SUPFAM" id="SSF52540">
    <property type="entry name" value="P-loop containing nucleoside triphosphate hydrolases"/>
    <property type="match status" value="1"/>
</dbReference>
<organism evidence="5 6">
    <name type="scientific">Homarus americanus</name>
    <name type="common">American lobster</name>
    <dbReference type="NCBI Taxonomy" id="6706"/>
    <lineage>
        <taxon>Eukaryota</taxon>
        <taxon>Metazoa</taxon>
        <taxon>Ecdysozoa</taxon>
        <taxon>Arthropoda</taxon>
        <taxon>Crustacea</taxon>
        <taxon>Multicrustacea</taxon>
        <taxon>Malacostraca</taxon>
        <taxon>Eumalacostraca</taxon>
        <taxon>Eucarida</taxon>
        <taxon>Decapoda</taxon>
        <taxon>Pleocyemata</taxon>
        <taxon>Astacidea</taxon>
        <taxon>Nephropoidea</taxon>
        <taxon>Nephropidae</taxon>
        <taxon>Homarus</taxon>
    </lineage>
</organism>
<keyword evidence="4" id="KW-0479">Metal-binding</keyword>
<dbReference type="InterPro" id="IPR005225">
    <property type="entry name" value="Small_GTP-bd"/>
</dbReference>
<reference evidence="5" key="1">
    <citation type="journal article" date="2021" name="Sci. Adv.">
        <title>The American lobster genome reveals insights on longevity, neural, and immune adaptations.</title>
        <authorList>
            <person name="Polinski J.M."/>
            <person name="Zimin A.V."/>
            <person name="Clark K.F."/>
            <person name="Kohn A.B."/>
            <person name="Sadowski N."/>
            <person name="Timp W."/>
            <person name="Ptitsyn A."/>
            <person name="Khanna P."/>
            <person name="Romanova D.Y."/>
            <person name="Williams P."/>
            <person name="Greenwood S.J."/>
            <person name="Moroz L.L."/>
            <person name="Walt D.R."/>
            <person name="Bodnar A.G."/>
        </authorList>
    </citation>
    <scope>NUCLEOTIDE SEQUENCE</scope>
    <source>
        <strain evidence="5">GMGI-L3</strain>
    </source>
</reference>
<dbReference type="GO" id="GO:0005525">
    <property type="term" value="F:GTP binding"/>
    <property type="evidence" value="ECO:0007669"/>
    <property type="project" value="UniProtKB-KW"/>
</dbReference>
<dbReference type="InterPro" id="IPR027417">
    <property type="entry name" value="P-loop_NTPase"/>
</dbReference>
<feature type="binding site" evidence="4">
    <location>
        <position position="94"/>
    </location>
    <ligand>
        <name>Mg(2+)</name>
        <dbReference type="ChEBI" id="CHEBI:18420"/>
    </ligand>
</feature>
<dbReference type="EMBL" id="JAHLQT010038634">
    <property type="protein sequence ID" value="KAG7156814.1"/>
    <property type="molecule type" value="Genomic_DNA"/>
</dbReference>
<protein>
    <submittedName>
        <fullName evidence="5">ADP-ribosylation factor-like protein 4C-like 2</fullName>
    </submittedName>
</protein>
<feature type="binding site" evidence="4">
    <location>
        <position position="77"/>
    </location>
    <ligand>
        <name>Mg(2+)</name>
        <dbReference type="ChEBI" id="CHEBI:18420"/>
    </ligand>
</feature>
<evidence type="ECO:0000256" key="2">
    <source>
        <dbReference type="ARBA" id="ARBA00023134"/>
    </source>
</evidence>
<dbReference type="PROSITE" id="PS51417">
    <property type="entry name" value="ARF"/>
    <property type="match status" value="1"/>
</dbReference>
<evidence type="ECO:0000256" key="1">
    <source>
        <dbReference type="ARBA" id="ARBA00022741"/>
    </source>
</evidence>
<feature type="non-terminal residue" evidence="5">
    <location>
        <position position="1"/>
    </location>
</feature>
<keyword evidence="4" id="KW-0460">Magnesium</keyword>
<dbReference type="SMART" id="SM00178">
    <property type="entry name" value="SAR"/>
    <property type="match status" value="1"/>
</dbReference>
<dbReference type="GO" id="GO:0003924">
    <property type="term" value="F:GTPase activity"/>
    <property type="evidence" value="ECO:0007669"/>
    <property type="project" value="InterPro"/>
</dbReference>
<accession>A0A8J5MMG9</accession>
<sequence length="377" mass="41287">GKRCVVRLDTVCGSVLTFLTRLYIPSRPVPLHTTLTAVLPYHHQLLLLQDGVARAVEGVVKRRKHVVLVGLDGSGKTTVLTRLKYRCYVATTPTIGFNHEKVWGGGYRWSCWDVGGGERLRPLWSSYTRATDGLVFVVDSASLGDMMEEARKSRASSAQLGVPTPPLLVLANFQDQIHARSAQGVAMSLGLGEAMGVVWAVAPVCALTGEGLDDAMATLRNLIDKVRQDYRRRDPCTSCTSDYDIYDKMRCRSSMEDYGNCTSVYEVYTIAKKSYKLPNENDTSASSSSWLTAVGHHLGTERMPDGLMRVGGLHTAGITVKRHATTTDPSHLVFIGYIGCLKITSGSTNVLTLFCFVQLLGVVNIRSFGYDSPTLFP</sequence>
<dbReference type="Pfam" id="PF00025">
    <property type="entry name" value="Arf"/>
    <property type="match status" value="1"/>
</dbReference>
<dbReference type="GO" id="GO:0046872">
    <property type="term" value="F:metal ion binding"/>
    <property type="evidence" value="ECO:0007669"/>
    <property type="project" value="UniProtKB-KW"/>
</dbReference>
<dbReference type="PANTHER" id="PTHR11711">
    <property type="entry name" value="ADP RIBOSYLATION FACTOR-RELATED"/>
    <property type="match status" value="1"/>
</dbReference>
<dbReference type="InterPro" id="IPR024156">
    <property type="entry name" value="Small_GTPase_ARF"/>
</dbReference>
<keyword evidence="2 3" id="KW-0342">GTP-binding</keyword>
<keyword evidence="1 3" id="KW-0547">Nucleotide-binding</keyword>
<dbReference type="NCBIfam" id="TIGR00231">
    <property type="entry name" value="small_GTP"/>
    <property type="match status" value="1"/>
</dbReference>